<organism evidence="14 15">
    <name type="scientific">Geotalea uraniireducens (strain Rf4)</name>
    <name type="common">Geobacter uraniireducens</name>
    <dbReference type="NCBI Taxonomy" id="351605"/>
    <lineage>
        <taxon>Bacteria</taxon>
        <taxon>Pseudomonadati</taxon>
        <taxon>Thermodesulfobacteriota</taxon>
        <taxon>Desulfuromonadia</taxon>
        <taxon>Geobacterales</taxon>
        <taxon>Geobacteraceae</taxon>
        <taxon>Geotalea</taxon>
    </lineage>
</organism>
<dbReference type="Gene3D" id="1.10.4030.10">
    <property type="entry name" value="Porin chaperone SurA, peptide-binding domain"/>
    <property type="match status" value="2"/>
</dbReference>
<feature type="domain" description="PpiC" evidence="13">
    <location>
        <begin position="387"/>
        <end position="485"/>
    </location>
</feature>
<proteinExistence type="inferred from homology"/>
<comment type="similarity">
    <text evidence="8">Belongs to the PpiD chaperone family.</text>
</comment>
<evidence type="ECO:0000313" key="15">
    <source>
        <dbReference type="Proteomes" id="UP000006695"/>
    </source>
</evidence>
<sequence>MLGIMRKYKQSVLIKIVFCVIVFSFIGTIFLVWGRGDKTDSGDFAAKVNGTKISFDEYQKNYYRMKGIYEQIYGRSMTPEMEKQLGIKKTALESLIDNALILKEAKRLGIDVNRDEISAEIAKMPAFQKDGVFNFDQYTQMLKANRITPQNFEESMEEDMLVKKTREKIKERATVSDQDLLQAFKKQNDKIDLSFIAFSPAEVKGEVKVTDQDLNSYLQGHQEEFKTPEQLSIAYAVLDPAQFAAKLTVSDEEAQTYYQKNIDRYQGKGGILPFAEVKEQAKADALKLKSTKEAYEKVADAVNKNLKNADINAAAASLGVKVLETPLFTEKAPATALAGEADVIKKALFLKQGELGGPVETSKGIYLIKVKEKIPAAVPPLAQIKTQVSQKVAEEKARELAKKKAEEALAQLTKGSAVKLQETGSFGYAPTGVVPRIGTSADLMEAAFALTTAAPAAKTPFKVGNSWYAVKLKQRTEANTADFQKSKEQLKQALLPKKQQETLDNWLKELKSKAKIVINPAITAD</sequence>
<dbReference type="InterPro" id="IPR046357">
    <property type="entry name" value="PPIase_dom_sf"/>
</dbReference>
<keyword evidence="6 12" id="KW-0472">Membrane</keyword>
<protein>
    <recommendedName>
        <fullName evidence="9">Periplasmic chaperone PpiD</fullName>
    </recommendedName>
    <alternativeName>
        <fullName evidence="10">Periplasmic folding chaperone</fullName>
    </alternativeName>
</protein>
<feature type="transmembrane region" description="Helical" evidence="12">
    <location>
        <begin position="12"/>
        <end position="33"/>
    </location>
</feature>
<dbReference type="Pfam" id="PF13145">
    <property type="entry name" value="Rotamase_2"/>
    <property type="match status" value="2"/>
</dbReference>
<evidence type="ECO:0000313" key="14">
    <source>
        <dbReference type="EMBL" id="ABQ27040.1"/>
    </source>
</evidence>
<evidence type="ECO:0000256" key="10">
    <source>
        <dbReference type="ARBA" id="ARBA00042775"/>
    </source>
</evidence>
<keyword evidence="3" id="KW-0997">Cell inner membrane</keyword>
<dbReference type="Proteomes" id="UP000006695">
    <property type="component" value="Chromosome"/>
</dbReference>
<evidence type="ECO:0000256" key="9">
    <source>
        <dbReference type="ARBA" id="ARBA00040743"/>
    </source>
</evidence>
<name>A5G5H2_GEOUR</name>
<keyword evidence="5 12" id="KW-1133">Transmembrane helix</keyword>
<evidence type="ECO:0000256" key="2">
    <source>
        <dbReference type="ARBA" id="ARBA00022475"/>
    </source>
</evidence>
<keyword evidence="7" id="KW-0143">Chaperone</keyword>
<feature type="coiled-coil region" evidence="11">
    <location>
        <begin position="278"/>
        <end position="312"/>
    </location>
</feature>
<comment type="subcellular location">
    <subcellularLocation>
        <location evidence="1">Cell inner membrane</location>
        <topology evidence="1">Single-pass type II membrane protein</topology>
        <orientation evidence="1">Periplasmic side</orientation>
    </subcellularLocation>
</comment>
<keyword evidence="11" id="KW-0175">Coiled coil</keyword>
<dbReference type="InterPro" id="IPR027304">
    <property type="entry name" value="Trigger_fact/SurA_dom_sf"/>
</dbReference>
<evidence type="ECO:0000256" key="5">
    <source>
        <dbReference type="ARBA" id="ARBA00022989"/>
    </source>
</evidence>
<evidence type="ECO:0000256" key="1">
    <source>
        <dbReference type="ARBA" id="ARBA00004382"/>
    </source>
</evidence>
<dbReference type="EMBL" id="CP000698">
    <property type="protein sequence ID" value="ABQ27040.1"/>
    <property type="molecule type" value="Genomic_DNA"/>
</dbReference>
<dbReference type="Pfam" id="PF13624">
    <property type="entry name" value="SurA_N_3"/>
    <property type="match status" value="1"/>
</dbReference>
<dbReference type="Gene3D" id="3.10.50.40">
    <property type="match status" value="1"/>
</dbReference>
<dbReference type="RefSeq" id="WP_011939714.1">
    <property type="nucleotide sequence ID" value="NC_009483.1"/>
</dbReference>
<dbReference type="KEGG" id="gur:Gura_2867"/>
<dbReference type="InterPro" id="IPR052029">
    <property type="entry name" value="PpiD_chaperone"/>
</dbReference>
<dbReference type="PANTHER" id="PTHR47529">
    <property type="entry name" value="PEPTIDYL-PROLYL CIS-TRANS ISOMERASE D"/>
    <property type="match status" value="1"/>
</dbReference>
<gene>
    <name evidence="14" type="ordered locus">Gura_2867</name>
</gene>
<dbReference type="HOGENOM" id="CLU_023843_1_0_7"/>
<dbReference type="OrthoDB" id="9812372at2"/>
<dbReference type="PANTHER" id="PTHR47529:SF1">
    <property type="entry name" value="PERIPLASMIC CHAPERONE PPID"/>
    <property type="match status" value="1"/>
</dbReference>
<evidence type="ECO:0000256" key="4">
    <source>
        <dbReference type="ARBA" id="ARBA00022692"/>
    </source>
</evidence>
<dbReference type="InterPro" id="IPR000297">
    <property type="entry name" value="PPIase_PpiC"/>
</dbReference>
<keyword evidence="15" id="KW-1185">Reference proteome</keyword>
<evidence type="ECO:0000256" key="12">
    <source>
        <dbReference type="SAM" id="Phobius"/>
    </source>
</evidence>
<dbReference type="GO" id="GO:0005886">
    <property type="term" value="C:plasma membrane"/>
    <property type="evidence" value="ECO:0007669"/>
    <property type="project" value="UniProtKB-SubCell"/>
</dbReference>
<evidence type="ECO:0000256" key="7">
    <source>
        <dbReference type="ARBA" id="ARBA00023186"/>
    </source>
</evidence>
<keyword evidence="2" id="KW-1003">Cell membrane</keyword>
<evidence type="ECO:0000256" key="6">
    <source>
        <dbReference type="ARBA" id="ARBA00023136"/>
    </source>
</evidence>
<reference evidence="14 15" key="1">
    <citation type="submission" date="2007-05" db="EMBL/GenBank/DDBJ databases">
        <title>Complete sequence of Geobacter uraniireducens Rf4.</title>
        <authorList>
            <consortium name="US DOE Joint Genome Institute"/>
            <person name="Copeland A."/>
            <person name="Lucas S."/>
            <person name="Lapidus A."/>
            <person name="Barry K."/>
            <person name="Detter J.C."/>
            <person name="Glavina del Rio T."/>
            <person name="Hammon N."/>
            <person name="Israni S."/>
            <person name="Dalin E."/>
            <person name="Tice H."/>
            <person name="Pitluck S."/>
            <person name="Chertkov O."/>
            <person name="Brettin T."/>
            <person name="Bruce D."/>
            <person name="Han C."/>
            <person name="Schmutz J."/>
            <person name="Larimer F."/>
            <person name="Land M."/>
            <person name="Hauser L."/>
            <person name="Kyrpides N."/>
            <person name="Mikhailova N."/>
            <person name="Shelobolina E."/>
            <person name="Aklujkar M."/>
            <person name="Lovley D."/>
            <person name="Richardson P."/>
        </authorList>
    </citation>
    <scope>NUCLEOTIDE SEQUENCE [LARGE SCALE GENOMIC DNA]</scope>
    <source>
        <strain evidence="14 15">Rf4</strain>
    </source>
</reference>
<keyword evidence="4 12" id="KW-0812">Transmembrane</keyword>
<dbReference type="GO" id="GO:0003755">
    <property type="term" value="F:peptidyl-prolyl cis-trans isomerase activity"/>
    <property type="evidence" value="ECO:0007669"/>
    <property type="project" value="InterPro"/>
</dbReference>
<evidence type="ECO:0000256" key="8">
    <source>
        <dbReference type="ARBA" id="ARBA00038408"/>
    </source>
</evidence>
<accession>A5G5H2</accession>
<evidence type="ECO:0000256" key="11">
    <source>
        <dbReference type="SAM" id="Coils"/>
    </source>
</evidence>
<feature type="domain" description="PpiC" evidence="13">
    <location>
        <begin position="249"/>
        <end position="385"/>
    </location>
</feature>
<dbReference type="SUPFAM" id="SSF109998">
    <property type="entry name" value="Triger factor/SurA peptide-binding domain-like"/>
    <property type="match status" value="1"/>
</dbReference>
<dbReference type="STRING" id="351605.Gura_2867"/>
<dbReference type="AlphaFoldDB" id="A5G5H2"/>
<evidence type="ECO:0000256" key="3">
    <source>
        <dbReference type="ARBA" id="ARBA00022519"/>
    </source>
</evidence>
<evidence type="ECO:0000259" key="13">
    <source>
        <dbReference type="Pfam" id="PF13145"/>
    </source>
</evidence>